<dbReference type="InterPro" id="IPR002401">
    <property type="entry name" value="Cyt_P450_E_grp-I"/>
</dbReference>
<comment type="caution">
    <text evidence="2">The sequence shown here is derived from an EMBL/GenBank/DDBJ whole genome shotgun (WGS) entry which is preliminary data.</text>
</comment>
<name>A0ABS1XN59_9ACTN</name>
<proteinExistence type="inferred from homology"/>
<dbReference type="Pfam" id="PF00067">
    <property type="entry name" value="p450"/>
    <property type="match status" value="1"/>
</dbReference>
<dbReference type="InterPro" id="IPR050121">
    <property type="entry name" value="Cytochrome_P450_monoxygenase"/>
</dbReference>
<organism evidence="2 3">
    <name type="scientific">Micromonospora parastrephiae</name>
    <dbReference type="NCBI Taxonomy" id="2806101"/>
    <lineage>
        <taxon>Bacteria</taxon>
        <taxon>Bacillati</taxon>
        <taxon>Actinomycetota</taxon>
        <taxon>Actinomycetes</taxon>
        <taxon>Micromonosporales</taxon>
        <taxon>Micromonosporaceae</taxon>
        <taxon>Micromonospora</taxon>
    </lineage>
</organism>
<dbReference type="Proteomes" id="UP000601027">
    <property type="component" value="Unassembled WGS sequence"/>
</dbReference>
<dbReference type="InterPro" id="IPR001128">
    <property type="entry name" value="Cyt_P450"/>
</dbReference>
<comment type="similarity">
    <text evidence="1">Belongs to the cytochrome P450 family.</text>
</comment>
<accession>A0ABS1XN59</accession>
<dbReference type="PRINTS" id="PR00463">
    <property type="entry name" value="EP450I"/>
</dbReference>
<dbReference type="PANTHER" id="PTHR24305:SF166">
    <property type="entry name" value="CYTOCHROME P450 12A4, MITOCHONDRIAL-RELATED"/>
    <property type="match status" value="1"/>
</dbReference>
<dbReference type="EMBL" id="JAEVHM010000003">
    <property type="protein sequence ID" value="MBM0230677.1"/>
    <property type="molecule type" value="Genomic_DNA"/>
</dbReference>
<evidence type="ECO:0000313" key="2">
    <source>
        <dbReference type="EMBL" id="MBM0230677.1"/>
    </source>
</evidence>
<dbReference type="Gene3D" id="1.10.630.10">
    <property type="entry name" value="Cytochrome P450"/>
    <property type="match status" value="1"/>
</dbReference>
<dbReference type="SUPFAM" id="SSF48264">
    <property type="entry name" value="Cytochrome P450"/>
    <property type="match status" value="1"/>
</dbReference>
<dbReference type="InterPro" id="IPR036396">
    <property type="entry name" value="Cyt_P450_sf"/>
</dbReference>
<protein>
    <submittedName>
        <fullName evidence="2">Cytochrome P450</fullName>
    </submittedName>
</protein>
<evidence type="ECO:0000313" key="3">
    <source>
        <dbReference type="Proteomes" id="UP000601027"/>
    </source>
</evidence>
<dbReference type="PRINTS" id="PR00385">
    <property type="entry name" value="P450"/>
</dbReference>
<dbReference type="PANTHER" id="PTHR24305">
    <property type="entry name" value="CYTOCHROME P450"/>
    <property type="match status" value="1"/>
</dbReference>
<keyword evidence="3" id="KW-1185">Reference proteome</keyword>
<sequence>MDAGARIDAFAEVRSCIRRIAIRGLFGQRLRSQTDEIGRDLEIALHYTNTSPFLRFDHDLPFTPYRKAIRARARVDERVRQEIEKRRAEGGEHGDVLDALLERPCEHAGQDYLDDLEIRDQVISLIASGYDSSSTAAGWAVHALLTHPHVADRIREEVEQVVGDEDLNVEHLAKLDYTGWCVNEILRLYTPGVLTGRTTTTDIEFAGHVIPRGRRVLYSQYVTHRLPELWSDALVFEPERWNRDAPGYREPIPFSFVPFGAGFRRCIGYAFAELELRAMLAELVRRVELTSVPGAHVRPVGVATMWPKDGVPVEVAAVRL</sequence>
<evidence type="ECO:0000256" key="1">
    <source>
        <dbReference type="ARBA" id="ARBA00010617"/>
    </source>
</evidence>
<reference evidence="2 3" key="1">
    <citation type="submission" date="2021-01" db="EMBL/GenBank/DDBJ databases">
        <title>Draft genome sequence of Micromonospora sp. strain STR1_7.</title>
        <authorList>
            <person name="Karlyshev A."/>
            <person name="Jawad R."/>
        </authorList>
    </citation>
    <scope>NUCLEOTIDE SEQUENCE [LARGE SCALE GENOMIC DNA]</scope>
    <source>
        <strain evidence="2 3">STR1-7</strain>
    </source>
</reference>
<gene>
    <name evidence="2" type="ORF">JNW91_01560</name>
</gene>